<dbReference type="AlphaFoldDB" id="K0B3A2"/>
<sequence length="277" mass="32398">MKLSFTFDEKILNKVSYESLIEKSKDYGASSLEVSPDIAILPLNIYKGIVSTSSNFNMDINYHIPYFASEEYELENFSTYEREAKKKYDSFLHLLEDLQSDIKNNPIIVVHGSNYNENEKSVGMDNTLKFLDWMLNIISSRNLNFTLALETLRKKDVRNVCDNRDDIFYILNRFNSDNLKICWDMCHDKLNFYPNETDFDDNFLKEVIYCHIHGHNLKSDTSHISLGKSDIDYSNEIEILTKSNFKGSMNIEILSNFCEDTYLEDLFNDLSFMKKSL</sequence>
<dbReference type="EMBL" id="CP003326">
    <property type="protein sequence ID" value="AFS79116.1"/>
    <property type="molecule type" value="Genomic_DNA"/>
</dbReference>
<dbReference type="InterPro" id="IPR013022">
    <property type="entry name" value="Xyl_isomerase-like_TIM-brl"/>
</dbReference>
<dbReference type="Proteomes" id="UP000006094">
    <property type="component" value="Chromosome"/>
</dbReference>
<keyword evidence="2" id="KW-0413">Isomerase</keyword>
<dbReference type="GO" id="GO:0016853">
    <property type="term" value="F:isomerase activity"/>
    <property type="evidence" value="ECO:0007669"/>
    <property type="project" value="UniProtKB-KW"/>
</dbReference>
<dbReference type="Gene3D" id="3.20.20.150">
    <property type="entry name" value="Divalent-metal-dependent TIM barrel enzymes"/>
    <property type="match status" value="1"/>
</dbReference>
<evidence type="ECO:0000313" key="2">
    <source>
        <dbReference type="EMBL" id="AFS79116.1"/>
    </source>
</evidence>
<gene>
    <name evidence="2" type="ordered locus">Curi_c21120</name>
</gene>
<dbReference type="Pfam" id="PF01261">
    <property type="entry name" value="AP_endonuc_2"/>
    <property type="match status" value="1"/>
</dbReference>
<protein>
    <submittedName>
        <fullName evidence="2">Xylose isomerase-like TIM barrel domain-containing protein</fullName>
    </submittedName>
</protein>
<evidence type="ECO:0000313" key="3">
    <source>
        <dbReference type="Proteomes" id="UP000006094"/>
    </source>
</evidence>
<reference evidence="2 3" key="1">
    <citation type="journal article" date="2012" name="PLoS ONE">
        <title>The purine-utilizing bacterium Clostridium acidurici 9a: a genome-guided metabolic reconsideration.</title>
        <authorList>
            <person name="Hartwich K."/>
            <person name="Poehlein A."/>
            <person name="Daniel R."/>
        </authorList>
    </citation>
    <scope>NUCLEOTIDE SEQUENCE [LARGE SCALE GENOMIC DNA]</scope>
    <source>
        <strain evidence="3">ATCC 7906 / DSM 604 / BCRC 14475 / CIP 104303 / KCTC 5404 / NCIMB 10678 / 9a</strain>
    </source>
</reference>
<organism evidence="2 3">
    <name type="scientific">Gottschalkia acidurici (strain ATCC 7906 / DSM 604 / BCRC 14475 / CIP 104303 / KCTC 5404 / NCIMB 10678 / 9a)</name>
    <name type="common">Clostridium acidurici</name>
    <dbReference type="NCBI Taxonomy" id="1128398"/>
    <lineage>
        <taxon>Bacteria</taxon>
        <taxon>Bacillati</taxon>
        <taxon>Bacillota</taxon>
        <taxon>Tissierellia</taxon>
        <taxon>Tissierellales</taxon>
        <taxon>Gottschalkiaceae</taxon>
        <taxon>Gottschalkia</taxon>
    </lineage>
</organism>
<proteinExistence type="predicted"/>
<accession>K0B3A2</accession>
<dbReference type="HOGENOM" id="CLU_1003616_0_0_9"/>
<name>K0B3A2_GOTA9</name>
<dbReference type="OrthoDB" id="1705770at2"/>
<dbReference type="STRING" id="1128398.Curi_c21120"/>
<dbReference type="RefSeq" id="WP_014968252.1">
    <property type="nucleotide sequence ID" value="NC_018664.1"/>
</dbReference>
<dbReference type="InterPro" id="IPR036237">
    <property type="entry name" value="Xyl_isomerase-like_sf"/>
</dbReference>
<keyword evidence="3" id="KW-1185">Reference proteome</keyword>
<evidence type="ECO:0000259" key="1">
    <source>
        <dbReference type="Pfam" id="PF01261"/>
    </source>
</evidence>
<dbReference type="SUPFAM" id="SSF51658">
    <property type="entry name" value="Xylose isomerase-like"/>
    <property type="match status" value="1"/>
</dbReference>
<dbReference type="KEGG" id="cad:Curi_c21120"/>
<feature type="domain" description="Xylose isomerase-like TIM barrel" evidence="1">
    <location>
        <begin position="55"/>
        <end position="253"/>
    </location>
</feature>